<dbReference type="PANTHER" id="PTHR44313">
    <property type="entry name" value="DNAJ HOMOLOG SUBFAMILY C MEMBER 17"/>
    <property type="match status" value="1"/>
</dbReference>
<name>A0A0F7ZMK3_9HYPO</name>
<accession>A0A0F7ZMK3</accession>
<gene>
    <name evidence="9" type="ORF">HIM_08415</name>
</gene>
<dbReference type="GO" id="GO:0000390">
    <property type="term" value="P:spliceosomal complex disassembly"/>
    <property type="evidence" value="ECO:0007669"/>
    <property type="project" value="TreeGrafter"/>
</dbReference>
<comment type="subcellular location">
    <subcellularLocation>
        <location evidence="2">Cytoplasm</location>
    </subcellularLocation>
    <subcellularLocation>
        <location evidence="1">Nucleus</location>
    </subcellularLocation>
</comment>
<dbReference type="CDD" id="cd06257">
    <property type="entry name" value="DnaJ"/>
    <property type="match status" value="1"/>
</dbReference>
<dbReference type="SUPFAM" id="SSF46565">
    <property type="entry name" value="Chaperone J-domain"/>
    <property type="match status" value="1"/>
</dbReference>
<protein>
    <recommendedName>
        <fullName evidence="8">J domain-containing protein</fullName>
    </recommendedName>
</protein>
<dbReference type="InterPro" id="IPR052094">
    <property type="entry name" value="Pre-mRNA-splicing_ERAD"/>
</dbReference>
<sequence>MADDNKDLVRFATEYAEQDIDLYELLGVDALTPKDDIHRAWRKRSLKYHPDKAGDGFDASKWELFERARDVLSDQAARAAYAHGAASGRSATRRRGASRPGPQGPANGAVDVPGNYVVSVGEVDKRYWELVCDKLRAVQTMRNLQKQAAAADELEKANDEVQEARRRIYDAEAKYRRETEAA</sequence>
<dbReference type="InterPro" id="IPR036869">
    <property type="entry name" value="J_dom_sf"/>
</dbReference>
<dbReference type="InterPro" id="IPR001623">
    <property type="entry name" value="DnaJ_domain"/>
</dbReference>
<dbReference type="PROSITE" id="PS50076">
    <property type="entry name" value="DNAJ_2"/>
    <property type="match status" value="1"/>
</dbReference>
<dbReference type="Pfam" id="PF00226">
    <property type="entry name" value="DnaJ"/>
    <property type="match status" value="1"/>
</dbReference>
<keyword evidence="5" id="KW-0539">Nucleus</keyword>
<evidence type="ECO:0000313" key="9">
    <source>
        <dbReference type="EMBL" id="KJZ72150.1"/>
    </source>
</evidence>
<dbReference type="OrthoDB" id="376357at2759"/>
<proteinExistence type="predicted"/>
<evidence type="ECO:0000256" key="5">
    <source>
        <dbReference type="ARBA" id="ARBA00023242"/>
    </source>
</evidence>
<dbReference type="PANTHER" id="PTHR44313:SF1">
    <property type="entry name" value="DNAJ HOMOLOG SUBFAMILY C MEMBER 17"/>
    <property type="match status" value="1"/>
</dbReference>
<dbReference type="GO" id="GO:0005681">
    <property type="term" value="C:spliceosomal complex"/>
    <property type="evidence" value="ECO:0007669"/>
    <property type="project" value="TreeGrafter"/>
</dbReference>
<dbReference type="PRINTS" id="PR00625">
    <property type="entry name" value="JDOMAIN"/>
</dbReference>
<evidence type="ECO:0000256" key="4">
    <source>
        <dbReference type="ARBA" id="ARBA00023186"/>
    </source>
</evidence>
<dbReference type="Proteomes" id="UP000054481">
    <property type="component" value="Unassembled WGS sequence"/>
</dbReference>
<evidence type="ECO:0000256" key="2">
    <source>
        <dbReference type="ARBA" id="ARBA00004496"/>
    </source>
</evidence>
<organism evidence="9 10">
    <name type="scientific">Hirsutella minnesotensis 3608</name>
    <dbReference type="NCBI Taxonomy" id="1043627"/>
    <lineage>
        <taxon>Eukaryota</taxon>
        <taxon>Fungi</taxon>
        <taxon>Dikarya</taxon>
        <taxon>Ascomycota</taxon>
        <taxon>Pezizomycotina</taxon>
        <taxon>Sordariomycetes</taxon>
        <taxon>Hypocreomycetidae</taxon>
        <taxon>Hypocreales</taxon>
        <taxon>Ophiocordycipitaceae</taxon>
        <taxon>Hirsutella</taxon>
    </lineage>
</organism>
<keyword evidence="3" id="KW-0963">Cytoplasm</keyword>
<keyword evidence="4" id="KW-0143">Chaperone</keyword>
<reference evidence="9 10" key="1">
    <citation type="journal article" date="2014" name="Genome Biol. Evol.">
        <title>Comparative genomics and transcriptomics analyses reveal divergent lifestyle features of nematode endoparasitic fungus Hirsutella minnesotensis.</title>
        <authorList>
            <person name="Lai Y."/>
            <person name="Liu K."/>
            <person name="Zhang X."/>
            <person name="Zhang X."/>
            <person name="Li K."/>
            <person name="Wang N."/>
            <person name="Shu C."/>
            <person name="Wu Y."/>
            <person name="Wang C."/>
            <person name="Bushley K.E."/>
            <person name="Xiang M."/>
            <person name="Liu X."/>
        </authorList>
    </citation>
    <scope>NUCLEOTIDE SEQUENCE [LARGE SCALE GENOMIC DNA]</scope>
    <source>
        <strain evidence="9 10">3608</strain>
    </source>
</reference>
<evidence type="ECO:0000256" key="6">
    <source>
        <dbReference type="SAM" id="Coils"/>
    </source>
</evidence>
<keyword evidence="6" id="KW-0175">Coiled coil</keyword>
<dbReference type="SMART" id="SM00271">
    <property type="entry name" value="DnaJ"/>
    <property type="match status" value="1"/>
</dbReference>
<dbReference type="Gene3D" id="1.10.287.110">
    <property type="entry name" value="DnaJ domain"/>
    <property type="match status" value="1"/>
</dbReference>
<evidence type="ECO:0000256" key="7">
    <source>
        <dbReference type="SAM" id="MobiDB-lite"/>
    </source>
</evidence>
<dbReference type="AlphaFoldDB" id="A0A0F7ZMK3"/>
<feature type="coiled-coil region" evidence="6">
    <location>
        <begin position="137"/>
        <end position="181"/>
    </location>
</feature>
<dbReference type="GO" id="GO:0005737">
    <property type="term" value="C:cytoplasm"/>
    <property type="evidence" value="ECO:0007669"/>
    <property type="project" value="UniProtKB-SubCell"/>
</dbReference>
<dbReference type="EMBL" id="KQ030551">
    <property type="protein sequence ID" value="KJZ72150.1"/>
    <property type="molecule type" value="Genomic_DNA"/>
</dbReference>
<evidence type="ECO:0000256" key="3">
    <source>
        <dbReference type="ARBA" id="ARBA00022490"/>
    </source>
</evidence>
<evidence type="ECO:0000259" key="8">
    <source>
        <dbReference type="PROSITE" id="PS50076"/>
    </source>
</evidence>
<feature type="region of interest" description="Disordered" evidence="7">
    <location>
        <begin position="82"/>
        <end position="111"/>
    </location>
</feature>
<keyword evidence="10" id="KW-1185">Reference proteome</keyword>
<evidence type="ECO:0000313" key="10">
    <source>
        <dbReference type="Proteomes" id="UP000054481"/>
    </source>
</evidence>
<feature type="domain" description="J" evidence="8">
    <location>
        <begin position="21"/>
        <end position="85"/>
    </location>
</feature>
<evidence type="ECO:0000256" key="1">
    <source>
        <dbReference type="ARBA" id="ARBA00004123"/>
    </source>
</evidence>